<feature type="domain" description="DUF4440" evidence="1">
    <location>
        <begin position="43"/>
        <end position="148"/>
    </location>
</feature>
<gene>
    <name evidence="2" type="ORF">GCM10022276_00130</name>
</gene>
<dbReference type="EMBL" id="BAABBM010000001">
    <property type="protein sequence ID" value="GAA3885197.1"/>
    <property type="molecule type" value="Genomic_DNA"/>
</dbReference>
<dbReference type="PROSITE" id="PS51257">
    <property type="entry name" value="PROKAR_LIPOPROTEIN"/>
    <property type="match status" value="1"/>
</dbReference>
<organism evidence="2 3">
    <name type="scientific">Sphingomonas limnosediminicola</name>
    <dbReference type="NCBI Taxonomy" id="940133"/>
    <lineage>
        <taxon>Bacteria</taxon>
        <taxon>Pseudomonadati</taxon>
        <taxon>Pseudomonadota</taxon>
        <taxon>Alphaproteobacteria</taxon>
        <taxon>Sphingomonadales</taxon>
        <taxon>Sphingomonadaceae</taxon>
        <taxon>Sphingomonas</taxon>
    </lineage>
</organism>
<proteinExistence type="predicted"/>
<evidence type="ECO:0000313" key="3">
    <source>
        <dbReference type="Proteomes" id="UP001500827"/>
    </source>
</evidence>
<reference evidence="3" key="1">
    <citation type="journal article" date="2019" name="Int. J. Syst. Evol. Microbiol.">
        <title>The Global Catalogue of Microorganisms (GCM) 10K type strain sequencing project: providing services to taxonomists for standard genome sequencing and annotation.</title>
        <authorList>
            <consortium name="The Broad Institute Genomics Platform"/>
            <consortium name="The Broad Institute Genome Sequencing Center for Infectious Disease"/>
            <person name="Wu L."/>
            <person name="Ma J."/>
        </authorList>
    </citation>
    <scope>NUCLEOTIDE SEQUENCE [LARGE SCALE GENOMIC DNA]</scope>
    <source>
        <strain evidence="3">JCM 17543</strain>
    </source>
</reference>
<dbReference type="InterPro" id="IPR027843">
    <property type="entry name" value="DUF4440"/>
</dbReference>
<name>A0ABP7KRA2_9SPHN</name>
<dbReference type="Gene3D" id="3.10.450.50">
    <property type="match status" value="1"/>
</dbReference>
<dbReference type="InterPro" id="IPR032710">
    <property type="entry name" value="NTF2-like_dom_sf"/>
</dbReference>
<protein>
    <recommendedName>
        <fullName evidence="1">DUF4440 domain-containing protein</fullName>
    </recommendedName>
</protein>
<keyword evidence="3" id="KW-1185">Reference proteome</keyword>
<evidence type="ECO:0000259" key="1">
    <source>
        <dbReference type="Pfam" id="PF14534"/>
    </source>
</evidence>
<dbReference type="SUPFAM" id="SSF54427">
    <property type="entry name" value="NTF2-like"/>
    <property type="match status" value="1"/>
</dbReference>
<comment type="caution">
    <text evidence="2">The sequence shown here is derived from an EMBL/GenBank/DDBJ whole genome shotgun (WGS) entry which is preliminary data.</text>
</comment>
<dbReference type="Pfam" id="PF14534">
    <property type="entry name" value="DUF4440"/>
    <property type="match status" value="1"/>
</dbReference>
<dbReference type="Proteomes" id="UP001500827">
    <property type="component" value="Unassembled WGS sequence"/>
</dbReference>
<evidence type="ECO:0000313" key="2">
    <source>
        <dbReference type="EMBL" id="GAA3885197.1"/>
    </source>
</evidence>
<accession>A0ABP7KRA2</accession>
<sequence length="166" mass="18532">MARCLWMVFACAALLAGCDRQETRHTPATSASDEKAFVATTGAFHESLRTNNVARFMSYIDDAAIIAPPGEPHVSGKKAVEQWYKGFLTKYRTSVLVLSDKEVFVGDRWATEFGRFDWSLAPVDGSAAVLDHGTYMQVWKRQADGTWRFAREVWNSSPPARADVSH</sequence>